<feature type="compositionally biased region" description="Acidic residues" evidence="1">
    <location>
        <begin position="7"/>
        <end position="20"/>
    </location>
</feature>
<keyword evidence="2" id="KW-0812">Transmembrane</keyword>
<accession>A0A8X6JVK4</accession>
<name>A0A8X6JVK4_9ARAC</name>
<comment type="caution">
    <text evidence="3">The sequence shown here is derived from an EMBL/GenBank/DDBJ whole genome shotgun (WGS) entry which is preliminary data.</text>
</comment>
<sequence length="102" mass="11847">MIALPPEADELTDEEGFDDTETLGPSKWGIFDKNLSIDEMMIRYYGHRYFKQYIKDKGLGIRCGHYVGTMVTAIILISIVARKLSMLLLPWFFKKSPWELEL</sequence>
<feature type="region of interest" description="Disordered" evidence="1">
    <location>
        <begin position="1"/>
        <end position="20"/>
    </location>
</feature>
<gene>
    <name evidence="3" type="ORF">TNIN_396361</name>
</gene>
<dbReference type="EMBL" id="BMAV01025182">
    <property type="protein sequence ID" value="GFS39256.1"/>
    <property type="molecule type" value="Genomic_DNA"/>
</dbReference>
<keyword evidence="2" id="KW-1133">Transmembrane helix</keyword>
<dbReference type="OrthoDB" id="3562449at2759"/>
<proteinExistence type="predicted"/>
<reference evidence="3" key="1">
    <citation type="submission" date="2020-08" db="EMBL/GenBank/DDBJ databases">
        <title>Multicomponent nature underlies the extraordinary mechanical properties of spider dragline silk.</title>
        <authorList>
            <person name="Kono N."/>
            <person name="Nakamura H."/>
            <person name="Mori M."/>
            <person name="Yoshida Y."/>
            <person name="Ohtoshi R."/>
            <person name="Malay A.D."/>
            <person name="Moran D.A.P."/>
            <person name="Tomita M."/>
            <person name="Numata K."/>
            <person name="Arakawa K."/>
        </authorList>
    </citation>
    <scope>NUCLEOTIDE SEQUENCE</scope>
</reference>
<evidence type="ECO:0000313" key="3">
    <source>
        <dbReference type="EMBL" id="GFS39256.1"/>
    </source>
</evidence>
<evidence type="ECO:0000256" key="2">
    <source>
        <dbReference type="SAM" id="Phobius"/>
    </source>
</evidence>
<feature type="transmembrane region" description="Helical" evidence="2">
    <location>
        <begin position="66"/>
        <end position="93"/>
    </location>
</feature>
<evidence type="ECO:0000256" key="1">
    <source>
        <dbReference type="SAM" id="MobiDB-lite"/>
    </source>
</evidence>
<organism evidence="3 4">
    <name type="scientific">Trichonephila inaurata madagascariensis</name>
    <dbReference type="NCBI Taxonomy" id="2747483"/>
    <lineage>
        <taxon>Eukaryota</taxon>
        <taxon>Metazoa</taxon>
        <taxon>Ecdysozoa</taxon>
        <taxon>Arthropoda</taxon>
        <taxon>Chelicerata</taxon>
        <taxon>Arachnida</taxon>
        <taxon>Araneae</taxon>
        <taxon>Araneomorphae</taxon>
        <taxon>Entelegynae</taxon>
        <taxon>Araneoidea</taxon>
        <taxon>Nephilidae</taxon>
        <taxon>Trichonephila</taxon>
        <taxon>Trichonephila inaurata</taxon>
    </lineage>
</organism>
<protein>
    <submittedName>
        <fullName evidence="3">Uncharacterized protein</fullName>
    </submittedName>
</protein>
<dbReference type="Proteomes" id="UP000886998">
    <property type="component" value="Unassembled WGS sequence"/>
</dbReference>
<keyword evidence="2" id="KW-0472">Membrane</keyword>
<dbReference type="AlphaFoldDB" id="A0A8X6JVK4"/>
<evidence type="ECO:0000313" key="4">
    <source>
        <dbReference type="Proteomes" id="UP000886998"/>
    </source>
</evidence>
<keyword evidence="4" id="KW-1185">Reference proteome</keyword>